<gene>
    <name evidence="2" type="ORF">RND71_008728</name>
</gene>
<organism evidence="2 3">
    <name type="scientific">Anisodus tanguticus</name>
    <dbReference type="NCBI Taxonomy" id="243964"/>
    <lineage>
        <taxon>Eukaryota</taxon>
        <taxon>Viridiplantae</taxon>
        <taxon>Streptophyta</taxon>
        <taxon>Embryophyta</taxon>
        <taxon>Tracheophyta</taxon>
        <taxon>Spermatophyta</taxon>
        <taxon>Magnoliopsida</taxon>
        <taxon>eudicotyledons</taxon>
        <taxon>Gunneridae</taxon>
        <taxon>Pentapetalae</taxon>
        <taxon>asterids</taxon>
        <taxon>lamiids</taxon>
        <taxon>Solanales</taxon>
        <taxon>Solanaceae</taxon>
        <taxon>Solanoideae</taxon>
        <taxon>Hyoscyameae</taxon>
        <taxon>Anisodus</taxon>
    </lineage>
</organism>
<reference evidence="2" key="1">
    <citation type="submission" date="2023-12" db="EMBL/GenBank/DDBJ databases">
        <title>Genome assembly of Anisodus tanguticus.</title>
        <authorList>
            <person name="Wang Y.-J."/>
        </authorList>
    </citation>
    <scope>NUCLEOTIDE SEQUENCE</scope>
    <source>
        <strain evidence="2">KB-2021</strain>
        <tissue evidence="2">Leaf</tissue>
    </source>
</reference>
<keyword evidence="1" id="KW-0472">Membrane</keyword>
<dbReference type="Proteomes" id="UP001291623">
    <property type="component" value="Unassembled WGS sequence"/>
</dbReference>
<sequence length="66" mass="7454">MFKPVLGNLPDFLISIASFLLFFFGLPGLGLTTDSAIVEYADSGQNDILFRGSIKREYVIKYLSFW</sequence>
<evidence type="ECO:0000256" key="1">
    <source>
        <dbReference type="SAM" id="Phobius"/>
    </source>
</evidence>
<protein>
    <submittedName>
        <fullName evidence="2">Uncharacterized protein</fullName>
    </submittedName>
</protein>
<evidence type="ECO:0000313" key="3">
    <source>
        <dbReference type="Proteomes" id="UP001291623"/>
    </source>
</evidence>
<keyword evidence="1" id="KW-1133">Transmembrane helix</keyword>
<name>A0AAE1VU09_9SOLA</name>
<accession>A0AAE1VU09</accession>
<dbReference type="AlphaFoldDB" id="A0AAE1VU09"/>
<comment type="caution">
    <text evidence="2">The sequence shown here is derived from an EMBL/GenBank/DDBJ whole genome shotgun (WGS) entry which is preliminary data.</text>
</comment>
<feature type="transmembrane region" description="Helical" evidence="1">
    <location>
        <begin position="12"/>
        <end position="31"/>
    </location>
</feature>
<dbReference type="EMBL" id="JAVYJV010000004">
    <property type="protein sequence ID" value="KAK4373344.1"/>
    <property type="molecule type" value="Genomic_DNA"/>
</dbReference>
<proteinExistence type="predicted"/>
<keyword evidence="3" id="KW-1185">Reference proteome</keyword>
<evidence type="ECO:0000313" key="2">
    <source>
        <dbReference type="EMBL" id="KAK4373344.1"/>
    </source>
</evidence>
<keyword evidence="1" id="KW-0812">Transmembrane</keyword>